<evidence type="ECO:0000259" key="8">
    <source>
        <dbReference type="Pfam" id="PF00275"/>
    </source>
</evidence>
<feature type="binding site" evidence="7">
    <location>
        <position position="365"/>
    </location>
    <ligand>
        <name>phosphoenolpyruvate</name>
        <dbReference type="ChEBI" id="CHEBI:58702"/>
    </ligand>
</feature>
<feature type="binding site" evidence="7">
    <location>
        <position position="24"/>
    </location>
    <ligand>
        <name>3-phosphoshikimate</name>
        <dbReference type="ChEBI" id="CHEBI:145989"/>
    </ligand>
</feature>
<evidence type="ECO:0000256" key="6">
    <source>
        <dbReference type="ARBA" id="ARBA00044633"/>
    </source>
</evidence>
<feature type="binding site" evidence="7">
    <location>
        <position position="100"/>
    </location>
    <ligand>
        <name>phosphoenolpyruvate</name>
        <dbReference type="ChEBI" id="CHEBI:58702"/>
    </ligand>
</feature>
<feature type="binding site" evidence="7">
    <location>
        <position position="389"/>
    </location>
    <ligand>
        <name>phosphoenolpyruvate</name>
        <dbReference type="ChEBI" id="CHEBI:58702"/>
    </ligand>
</feature>
<dbReference type="SUPFAM" id="SSF55205">
    <property type="entry name" value="EPT/RTPC-like"/>
    <property type="match status" value="1"/>
</dbReference>
<feature type="domain" description="Enolpyruvate transferase" evidence="8">
    <location>
        <begin position="61"/>
        <end position="398"/>
    </location>
</feature>
<dbReference type="PROSITE" id="PS00885">
    <property type="entry name" value="EPSP_SYNTHASE_2"/>
    <property type="match status" value="1"/>
</dbReference>
<keyword evidence="7" id="KW-0963">Cytoplasm</keyword>
<protein>
    <recommendedName>
        <fullName evidence="7">3-phosphoshikimate 1-carboxyvinyltransferase</fullName>
        <ecNumber evidence="7">2.5.1.19</ecNumber>
    </recommendedName>
    <alternativeName>
        <fullName evidence="7">5-enolpyruvylshikimate-3-phosphate synthase</fullName>
        <shortName evidence="7">EPSP synthase</shortName>
        <shortName evidence="7">EPSPS</shortName>
    </alternativeName>
</protein>
<dbReference type="Pfam" id="PF00275">
    <property type="entry name" value="EPSP_synthase"/>
    <property type="match status" value="2"/>
</dbReference>
<keyword evidence="3 7" id="KW-0028">Amino-acid biosynthesis</keyword>
<accession>A0A2N3U9B5</accession>
<proteinExistence type="inferred from homology"/>
<comment type="similarity">
    <text evidence="2 7">Belongs to the EPSP synthase family.</text>
</comment>
<feature type="binding site" evidence="7">
    <location>
        <position position="148"/>
    </location>
    <ligand>
        <name>3-phosphoshikimate</name>
        <dbReference type="ChEBI" id="CHEBI:145989"/>
    </ligand>
</feature>
<evidence type="ECO:0000256" key="3">
    <source>
        <dbReference type="ARBA" id="ARBA00022605"/>
    </source>
</evidence>
<feature type="binding site" evidence="7">
    <location>
        <position position="25"/>
    </location>
    <ligand>
        <name>3-phosphoshikimate</name>
        <dbReference type="ChEBI" id="CHEBI:145989"/>
    </ligand>
</feature>
<dbReference type="InterPro" id="IPR001986">
    <property type="entry name" value="Enolpyruvate_Tfrase_dom"/>
</dbReference>
<dbReference type="InterPro" id="IPR023193">
    <property type="entry name" value="EPSP_synthase_CS"/>
</dbReference>
<feature type="binding site" evidence="7">
    <location>
        <position position="149"/>
    </location>
    <ligand>
        <name>3-phosphoshikimate</name>
        <dbReference type="ChEBI" id="CHEBI:145989"/>
    </ligand>
</feature>
<comment type="caution">
    <text evidence="9">The sequence shown here is derived from an EMBL/GenBank/DDBJ whole genome shotgun (WGS) entry which is preliminary data.</text>
</comment>
<gene>
    <name evidence="7" type="primary">aroA</name>
    <name evidence="9" type="ORF">BD749_3177</name>
</gene>
<reference evidence="9 10" key="1">
    <citation type="submission" date="2017-12" db="EMBL/GenBank/DDBJ databases">
        <title>Genomic Encyclopedia of Type Strains, Phase III (KMG-III): the genomes of soil and plant-associated and newly described type strains.</title>
        <authorList>
            <person name="Whitman W."/>
        </authorList>
    </citation>
    <scope>NUCLEOTIDE SEQUENCE [LARGE SCALE GENOMIC DNA]</scope>
    <source>
        <strain evidence="9 10">LP43</strain>
    </source>
</reference>
<dbReference type="UniPathway" id="UPA00053">
    <property type="reaction ID" value="UER00089"/>
</dbReference>
<feature type="binding site" evidence="7">
    <location>
        <position position="149"/>
    </location>
    <ligand>
        <name>phosphoenolpyruvate</name>
        <dbReference type="ChEBI" id="CHEBI:58702"/>
    </ligand>
</feature>
<comment type="function">
    <text evidence="7">Catalyzes the transfer of the enolpyruvyl moiety of phosphoenolpyruvate (PEP) to the 5-hydroxyl of shikimate-3-phosphate (S3P) to produce enolpyruvyl shikimate-3-phosphate and inorganic phosphate.</text>
</comment>
<evidence type="ECO:0000256" key="7">
    <source>
        <dbReference type="HAMAP-Rule" id="MF_00210"/>
    </source>
</evidence>
<organism evidence="9 10">
    <name type="scientific">Pontibacter ramchanderi</name>
    <dbReference type="NCBI Taxonomy" id="1179743"/>
    <lineage>
        <taxon>Bacteria</taxon>
        <taxon>Pseudomonadati</taxon>
        <taxon>Bacteroidota</taxon>
        <taxon>Cytophagia</taxon>
        <taxon>Cytophagales</taxon>
        <taxon>Hymenobacteraceae</taxon>
        <taxon>Pontibacter</taxon>
    </lineage>
</organism>
<dbReference type="RefSeq" id="WP_101446019.1">
    <property type="nucleotide sequence ID" value="NZ_PJMU01000003.1"/>
</dbReference>
<dbReference type="PIRSF" id="PIRSF000505">
    <property type="entry name" value="EPSPS"/>
    <property type="match status" value="1"/>
</dbReference>
<dbReference type="CDD" id="cd01556">
    <property type="entry name" value="EPSP_synthase"/>
    <property type="match status" value="1"/>
</dbReference>
<dbReference type="Proteomes" id="UP000233782">
    <property type="component" value="Unassembled WGS sequence"/>
</dbReference>
<keyword evidence="5 7" id="KW-0057">Aromatic amino acid biosynthesis</keyword>
<feature type="binding site" evidence="7">
    <location>
        <position position="24"/>
    </location>
    <ligand>
        <name>phosphoenolpyruvate</name>
        <dbReference type="ChEBI" id="CHEBI:58702"/>
    </ligand>
</feature>
<comment type="subcellular location">
    <subcellularLocation>
        <location evidence="7">Cytoplasm</location>
    </subcellularLocation>
</comment>
<comment type="subunit">
    <text evidence="7">Monomer.</text>
</comment>
<dbReference type="GO" id="GO:0005737">
    <property type="term" value="C:cytoplasm"/>
    <property type="evidence" value="ECO:0007669"/>
    <property type="project" value="UniProtKB-SubCell"/>
</dbReference>
<feature type="domain" description="Enolpyruvate transferase" evidence="8">
    <location>
        <begin position="13"/>
        <end position="60"/>
    </location>
</feature>
<dbReference type="Gene3D" id="3.65.10.10">
    <property type="entry name" value="Enolpyruvate transferase domain"/>
    <property type="match status" value="4"/>
</dbReference>
<evidence type="ECO:0000313" key="9">
    <source>
        <dbReference type="EMBL" id="PKV63336.1"/>
    </source>
</evidence>
<keyword evidence="4 7" id="KW-0808">Transferase</keyword>
<dbReference type="InterPro" id="IPR013792">
    <property type="entry name" value="RNA3'P_cycl/enolpyr_Trfase_a/b"/>
</dbReference>
<dbReference type="GO" id="GO:0003866">
    <property type="term" value="F:3-phosphoshikimate 1-carboxyvinyltransferase activity"/>
    <property type="evidence" value="ECO:0007669"/>
    <property type="project" value="UniProtKB-UniRule"/>
</dbReference>
<feature type="binding site" evidence="7">
    <location>
        <position position="29"/>
    </location>
    <ligand>
        <name>3-phosphoshikimate</name>
        <dbReference type="ChEBI" id="CHEBI:145989"/>
    </ligand>
</feature>
<feature type="binding site" evidence="7">
    <location>
        <position position="147"/>
    </location>
    <ligand>
        <name>3-phosphoshikimate</name>
        <dbReference type="ChEBI" id="CHEBI:145989"/>
    </ligand>
</feature>
<feature type="binding site" evidence="7">
    <location>
        <position position="72"/>
    </location>
    <ligand>
        <name>phosphoenolpyruvate</name>
        <dbReference type="ChEBI" id="CHEBI:58702"/>
    </ligand>
</feature>
<comment type="catalytic activity">
    <reaction evidence="6">
        <text>3-phosphoshikimate + phosphoenolpyruvate = 5-O-(1-carboxyvinyl)-3-phosphoshikimate + phosphate</text>
        <dbReference type="Rhea" id="RHEA:21256"/>
        <dbReference type="ChEBI" id="CHEBI:43474"/>
        <dbReference type="ChEBI" id="CHEBI:57701"/>
        <dbReference type="ChEBI" id="CHEBI:58702"/>
        <dbReference type="ChEBI" id="CHEBI:145989"/>
        <dbReference type="EC" id="2.5.1.19"/>
    </reaction>
    <physiologicalReaction direction="left-to-right" evidence="6">
        <dbReference type="Rhea" id="RHEA:21257"/>
    </physiologicalReaction>
</comment>
<dbReference type="EMBL" id="PJMU01000003">
    <property type="protein sequence ID" value="PKV63336.1"/>
    <property type="molecule type" value="Genomic_DNA"/>
</dbReference>
<feature type="binding site" evidence="7">
    <location>
        <position position="321"/>
    </location>
    <ligand>
        <name>phosphoenolpyruvate</name>
        <dbReference type="ChEBI" id="CHEBI:58702"/>
    </ligand>
</feature>
<dbReference type="PANTHER" id="PTHR21090:SF5">
    <property type="entry name" value="PENTAFUNCTIONAL AROM POLYPEPTIDE"/>
    <property type="match status" value="1"/>
</dbReference>
<feature type="binding site" evidence="7">
    <location>
        <position position="175"/>
    </location>
    <ligand>
        <name>3-phosphoshikimate</name>
        <dbReference type="ChEBI" id="CHEBI:145989"/>
    </ligand>
</feature>
<evidence type="ECO:0000256" key="1">
    <source>
        <dbReference type="ARBA" id="ARBA00004811"/>
    </source>
</evidence>
<feature type="active site" description="Proton acceptor" evidence="7">
    <location>
        <position position="290"/>
    </location>
</feature>
<comment type="caution">
    <text evidence="7">Lacks conserved residue(s) required for the propagation of feature annotation.</text>
</comment>
<dbReference type="GO" id="GO:0009073">
    <property type="term" value="P:aromatic amino acid family biosynthetic process"/>
    <property type="evidence" value="ECO:0007669"/>
    <property type="project" value="UniProtKB-KW"/>
</dbReference>
<dbReference type="GO" id="GO:0008652">
    <property type="term" value="P:amino acid biosynthetic process"/>
    <property type="evidence" value="ECO:0007669"/>
    <property type="project" value="UniProtKB-KW"/>
</dbReference>
<sequence>MTKTVTISHPTGILKGHVQLPASKSEANRAQIIAALAGGESKLQNLSEANDTQLLQRLLKSDSEVIDAEDAGTVMRFLTAYYAITGQQKTLTGTERMCQRPIKVLVEALQELGAGIAYLGEEGYPPLRISHFEGTGKKHLNVRSDISSQYISALLMVAPLLPNGLQLELEGKIGSRPYIEMTLALMQHFGAEAQFEGNTISVPHQNYQPATFAVESDWSAASYWYSMVALAKEADVTLLGLRENSHQGDKAIVDIMRRLGVHTEFKPEGVRLTKKHAEKRVAFDFSDCPDLAQTVVALCAAQGIAVEMTGLESLRIKETDRIQALQIEVLGMGASLEERTPGVFQMKPTLLTKSALCFRTYQDHRMAMAFAPIALLQPIQIQEPEVVRKSYPRFWEDLEKMGFEVRYSEV</sequence>
<dbReference type="HAMAP" id="MF_00210">
    <property type="entry name" value="EPSP_synth"/>
    <property type="match status" value="1"/>
</dbReference>
<evidence type="ECO:0000313" key="10">
    <source>
        <dbReference type="Proteomes" id="UP000233782"/>
    </source>
</evidence>
<dbReference type="AlphaFoldDB" id="A0A2N3U9B5"/>
<dbReference type="PANTHER" id="PTHR21090">
    <property type="entry name" value="AROM/DEHYDROQUINATE SYNTHASE"/>
    <property type="match status" value="1"/>
</dbReference>
<keyword evidence="10" id="KW-1185">Reference proteome</keyword>
<dbReference type="EC" id="2.5.1.19" evidence="7"/>
<evidence type="ECO:0000256" key="4">
    <source>
        <dbReference type="ARBA" id="ARBA00022679"/>
    </source>
</evidence>
<evidence type="ECO:0000256" key="2">
    <source>
        <dbReference type="ARBA" id="ARBA00009948"/>
    </source>
</evidence>
<feature type="binding site" evidence="7">
    <location>
        <position position="290"/>
    </location>
    <ligand>
        <name>3-phosphoshikimate</name>
        <dbReference type="ChEBI" id="CHEBI:145989"/>
    </ligand>
</feature>
<dbReference type="InterPro" id="IPR036968">
    <property type="entry name" value="Enolpyruvate_Tfrase_sf"/>
</dbReference>
<dbReference type="GO" id="GO:0009423">
    <property type="term" value="P:chorismate biosynthetic process"/>
    <property type="evidence" value="ECO:0007669"/>
    <property type="project" value="UniProtKB-UniRule"/>
</dbReference>
<feature type="binding site" evidence="7">
    <location>
        <position position="317"/>
    </location>
    <ligand>
        <name>3-phosphoshikimate</name>
        <dbReference type="ChEBI" id="CHEBI:145989"/>
    </ligand>
</feature>
<dbReference type="OrthoDB" id="9809920at2"/>
<dbReference type="InterPro" id="IPR006264">
    <property type="entry name" value="EPSP_synthase"/>
</dbReference>
<name>A0A2N3U9B5_9BACT</name>
<evidence type="ECO:0000256" key="5">
    <source>
        <dbReference type="ARBA" id="ARBA00023141"/>
    </source>
</evidence>
<comment type="pathway">
    <text evidence="1 7">Metabolic intermediate biosynthesis; chorismate biosynthesis; chorismate from D-erythrose 4-phosphate and phosphoenolpyruvate: step 6/7.</text>
</comment>